<keyword evidence="4" id="KW-1185">Reference proteome</keyword>
<dbReference type="EMBL" id="ML994626">
    <property type="protein sequence ID" value="KAF2187822.1"/>
    <property type="molecule type" value="Genomic_DNA"/>
</dbReference>
<dbReference type="Pfam" id="PF06687">
    <property type="entry name" value="SUR7"/>
    <property type="match status" value="1"/>
</dbReference>
<dbReference type="GO" id="GO:0031505">
    <property type="term" value="P:fungal-type cell wall organization"/>
    <property type="evidence" value="ECO:0007669"/>
    <property type="project" value="TreeGrafter"/>
</dbReference>
<dbReference type="PANTHER" id="PTHR28019">
    <property type="entry name" value="CELL MEMBRANE PROTEIN YLR413W-RELATED"/>
    <property type="match status" value="1"/>
</dbReference>
<dbReference type="OrthoDB" id="4159154at2759"/>
<keyword evidence="1" id="KW-0472">Membrane</keyword>
<reference evidence="3" key="1">
    <citation type="journal article" date="2020" name="Stud. Mycol.">
        <title>101 Dothideomycetes genomes: a test case for predicting lifestyles and emergence of pathogens.</title>
        <authorList>
            <person name="Haridas S."/>
            <person name="Albert R."/>
            <person name="Binder M."/>
            <person name="Bloem J."/>
            <person name="Labutti K."/>
            <person name="Salamov A."/>
            <person name="Andreopoulos B."/>
            <person name="Baker S."/>
            <person name="Barry K."/>
            <person name="Bills G."/>
            <person name="Bluhm B."/>
            <person name="Cannon C."/>
            <person name="Castanera R."/>
            <person name="Culley D."/>
            <person name="Daum C."/>
            <person name="Ezra D."/>
            <person name="Gonzalez J."/>
            <person name="Henrissat B."/>
            <person name="Kuo A."/>
            <person name="Liang C."/>
            <person name="Lipzen A."/>
            <person name="Lutzoni F."/>
            <person name="Magnuson J."/>
            <person name="Mondo S."/>
            <person name="Nolan M."/>
            <person name="Ohm R."/>
            <person name="Pangilinan J."/>
            <person name="Park H.-J."/>
            <person name="Ramirez L."/>
            <person name="Alfaro M."/>
            <person name="Sun H."/>
            <person name="Tritt A."/>
            <person name="Yoshinaga Y."/>
            <person name="Zwiers L.-H."/>
            <person name="Turgeon B."/>
            <person name="Goodwin S."/>
            <person name="Spatafora J."/>
            <person name="Crous P."/>
            <person name="Grigoriev I."/>
        </authorList>
    </citation>
    <scope>NUCLEOTIDE SEQUENCE</scope>
    <source>
        <strain evidence="3">CBS 207.26</strain>
    </source>
</reference>
<organism evidence="3 4">
    <name type="scientific">Zopfia rhizophila CBS 207.26</name>
    <dbReference type="NCBI Taxonomy" id="1314779"/>
    <lineage>
        <taxon>Eukaryota</taxon>
        <taxon>Fungi</taxon>
        <taxon>Dikarya</taxon>
        <taxon>Ascomycota</taxon>
        <taxon>Pezizomycotina</taxon>
        <taxon>Dothideomycetes</taxon>
        <taxon>Dothideomycetes incertae sedis</taxon>
        <taxon>Zopfiaceae</taxon>
        <taxon>Zopfia</taxon>
    </lineage>
</organism>
<proteinExistence type="predicted"/>
<dbReference type="PANTHER" id="PTHR28019:SF7">
    <property type="entry name" value="SUR7 PROTEIN"/>
    <property type="match status" value="1"/>
</dbReference>
<feature type="chain" id="PRO_5025641821" description="Integral membrane protein-like protein" evidence="2">
    <location>
        <begin position="32"/>
        <end position="296"/>
    </location>
</feature>
<dbReference type="GO" id="GO:0051285">
    <property type="term" value="C:cell cortex of cell tip"/>
    <property type="evidence" value="ECO:0007669"/>
    <property type="project" value="TreeGrafter"/>
</dbReference>
<feature type="signal peptide" evidence="2">
    <location>
        <begin position="1"/>
        <end position="31"/>
    </location>
</feature>
<feature type="transmembrane region" description="Helical" evidence="1">
    <location>
        <begin position="256"/>
        <end position="279"/>
    </location>
</feature>
<dbReference type="Proteomes" id="UP000800200">
    <property type="component" value="Unassembled WGS sequence"/>
</dbReference>
<feature type="transmembrane region" description="Helical" evidence="1">
    <location>
        <begin position="210"/>
        <end position="236"/>
    </location>
</feature>
<keyword evidence="2" id="KW-0732">Signal</keyword>
<gene>
    <name evidence="3" type="ORF">K469DRAFT_628863</name>
</gene>
<evidence type="ECO:0000256" key="1">
    <source>
        <dbReference type="SAM" id="Phobius"/>
    </source>
</evidence>
<dbReference type="InterPro" id="IPR052413">
    <property type="entry name" value="SUR7_domain"/>
</dbReference>
<dbReference type="GO" id="GO:0005886">
    <property type="term" value="C:plasma membrane"/>
    <property type="evidence" value="ECO:0007669"/>
    <property type="project" value="InterPro"/>
</dbReference>
<keyword evidence="1" id="KW-1133">Transmembrane helix</keyword>
<sequence length="296" mass="32141">MMRPSALIPALCCAGALVLSFLCLFAGHKEGFMEDYHLLTVNTSRIGQNLLNSSTSSESDNPISNLFHNITNSISDEINDAVGDVAERLGVDDFYSAHILDYCYGDYVPTPLANVTVSDDEIHKNVTGCSNRTAMYHFDPTEALERSLNESGVDITLDDLDWPEEIQRGIDGVRILQETVFVLYCISIGLIFLALIAALPALIASGRLAACLNVMVAALAFIAIGLASAIVTAVIVKGSNVINKYGKEIGVEAHRGGKFLAITWSATGLMLLTLLLWCFETCIGHRRRQRSFGKHG</sequence>
<feature type="transmembrane region" description="Helical" evidence="1">
    <location>
        <begin position="181"/>
        <end position="203"/>
    </location>
</feature>
<evidence type="ECO:0000313" key="4">
    <source>
        <dbReference type="Proteomes" id="UP000800200"/>
    </source>
</evidence>
<evidence type="ECO:0000256" key="2">
    <source>
        <dbReference type="SAM" id="SignalP"/>
    </source>
</evidence>
<evidence type="ECO:0000313" key="3">
    <source>
        <dbReference type="EMBL" id="KAF2187822.1"/>
    </source>
</evidence>
<dbReference type="AlphaFoldDB" id="A0A6A6EAK8"/>
<keyword evidence="1" id="KW-0812">Transmembrane</keyword>
<evidence type="ECO:0008006" key="5">
    <source>
        <dbReference type="Google" id="ProtNLM"/>
    </source>
</evidence>
<name>A0A6A6EAK8_9PEZI</name>
<protein>
    <recommendedName>
        <fullName evidence="5">Integral membrane protein-like protein</fullName>
    </recommendedName>
</protein>
<accession>A0A6A6EAK8</accession>
<dbReference type="InterPro" id="IPR009571">
    <property type="entry name" value="SUR7/Rim9-like_fungi"/>
</dbReference>